<feature type="signal peptide" evidence="1">
    <location>
        <begin position="1"/>
        <end position="22"/>
    </location>
</feature>
<keyword evidence="3" id="KW-1185">Reference proteome</keyword>
<sequence length="963" mass="109850">MKIKFSNVLLLLALLIEALIAAKEITKLDSSSNNTMNNGDFFYGKTELVEFKFGLDEIGLYHTYSKLSHQEFRYLSPIGRNEDTNTLSRNIKYGILGDDAVFRVYNTDGKEIYKLGEESSVRGQSTMTFESTDAYRNTDEYADLNVPLTYGIVITNASGEKFYYPPRKTDTIEPVPFINPMQWIKWDGSVPEDAVSIKNSNGKTFIVGRTSYKQGIHCGYVDVNSKQLIISYGDRELIYDDNFEILTGSSNHFDWEKINMDNISEYADQIVIGGNESNGVKLGVAKCKYNDNYYFGKVNLDQLHHSNFGINNKEVECLDFEVLIYKKVPAESIIRNMQWIKWDGTVPDDAISIENPDGKTFLVGRIKYFVGYKCGTVDLSTKQLNIPGGRASFGYKDNFEILVGPSDHFYWKKMSKNTLLKKGHHIVVAGKDEDGFDIGIAKCKYDDSYFFGELNLSKFDRALYNHKTSEYNSFEYYSYNYEVLIYSDEPIKNMEWIKWDGTIPEYAVSMKNSDGKTLVVGRTKYRSGIHCGYVDLDSKKLTISYGGKELIYDDDFEILTGSSNHFEWKKINMDNISEYADQIIIGGNESNGVKLGVAKCKYNDSHYFGKVNLDYLHHSNFGINNKEVECLDFEVLIYKDEPIEPEPIPSTKNAKWIKWDGTIPEDAVSMKNSDGKTLVVGRTKYRSGIHCGNVDLDSKKLTISYGGKELICDDDFEILTGSSNHFEWKKINMDNISEYADQIVIGGNESNGVKLGVAKCKYNDNYYFGKVNLDHLHHGNFGINNKEVECVDFEVLIYKDGQAKTEAEPVSSIQSIQWIKWNNKIPNGAIFIKDNPNGKIFIIGRISYNNSIQCGYIDVTTSDVVLFITFAGQLRRYTHNFEVLTAPSGYLSWKQINRNNISDYNIVTGGYDIVGHKLGIAKCEYENNYYFGKINLSEFYHAYFAYNDSEYKSYNYKILVQNE</sequence>
<accession>A0A1Y2AHZ9</accession>
<comment type="caution">
    <text evidence="2">The sequence shown here is derived from an EMBL/GenBank/DDBJ whole genome shotgun (WGS) entry which is preliminary data.</text>
</comment>
<dbReference type="STRING" id="1754190.A0A1Y2AHZ9"/>
<dbReference type="InterPro" id="IPR006616">
    <property type="entry name" value="DM9_repeat"/>
</dbReference>
<dbReference type="EMBL" id="MCOG01000253">
    <property type="protein sequence ID" value="ORY22084.1"/>
    <property type="molecule type" value="Genomic_DNA"/>
</dbReference>
<dbReference type="PANTHER" id="PTHR31649:SF1">
    <property type="entry name" value="FARNESOIC ACID O-METHYL TRANSFERASE DOMAIN-CONTAINING PROTEIN"/>
    <property type="match status" value="1"/>
</dbReference>
<dbReference type="OrthoDB" id="2148895at2759"/>
<dbReference type="Proteomes" id="UP000193920">
    <property type="component" value="Unassembled WGS sequence"/>
</dbReference>
<name>A0A1Y2AHZ9_9FUNG</name>
<dbReference type="AlphaFoldDB" id="A0A1Y2AHZ9"/>
<evidence type="ECO:0000256" key="1">
    <source>
        <dbReference type="SAM" id="SignalP"/>
    </source>
</evidence>
<reference evidence="2 3" key="1">
    <citation type="submission" date="2016-08" db="EMBL/GenBank/DDBJ databases">
        <title>A Parts List for Fungal Cellulosomes Revealed by Comparative Genomics.</title>
        <authorList>
            <consortium name="DOE Joint Genome Institute"/>
            <person name="Haitjema C.H."/>
            <person name="Gilmore S.P."/>
            <person name="Henske J.K."/>
            <person name="Solomon K.V."/>
            <person name="De Groot R."/>
            <person name="Kuo A."/>
            <person name="Mondo S.J."/>
            <person name="Salamov A.A."/>
            <person name="Labutti K."/>
            <person name="Zhao Z."/>
            <person name="Chiniquy J."/>
            <person name="Barry K."/>
            <person name="Brewer H.M."/>
            <person name="Purvine S.O."/>
            <person name="Wright A.T."/>
            <person name="Boxma B."/>
            <person name="Van Alen T."/>
            <person name="Hackstein J.H."/>
            <person name="Baker S.E."/>
            <person name="Grigoriev I.V."/>
            <person name="O'Malley M.A."/>
        </authorList>
    </citation>
    <scope>NUCLEOTIDE SEQUENCE [LARGE SCALE GENOMIC DNA]</scope>
    <source>
        <strain evidence="2 3">G1</strain>
    </source>
</reference>
<dbReference type="PANTHER" id="PTHR31649">
    <property type="entry name" value="AGAP009604-PA"/>
    <property type="match status" value="1"/>
</dbReference>
<keyword evidence="1" id="KW-0732">Signal</keyword>
<evidence type="ECO:0000313" key="2">
    <source>
        <dbReference type="EMBL" id="ORY22084.1"/>
    </source>
</evidence>
<dbReference type="SMART" id="SM00696">
    <property type="entry name" value="DM9"/>
    <property type="match status" value="4"/>
</dbReference>
<proteinExistence type="predicted"/>
<feature type="chain" id="PRO_5012598523" evidence="1">
    <location>
        <begin position="23"/>
        <end position="963"/>
    </location>
</feature>
<evidence type="ECO:0000313" key="3">
    <source>
        <dbReference type="Proteomes" id="UP000193920"/>
    </source>
</evidence>
<dbReference type="Pfam" id="PF11901">
    <property type="entry name" value="DM9"/>
    <property type="match status" value="5"/>
</dbReference>
<organism evidence="2 3">
    <name type="scientific">Neocallimastix californiae</name>
    <dbReference type="NCBI Taxonomy" id="1754190"/>
    <lineage>
        <taxon>Eukaryota</taxon>
        <taxon>Fungi</taxon>
        <taxon>Fungi incertae sedis</taxon>
        <taxon>Chytridiomycota</taxon>
        <taxon>Chytridiomycota incertae sedis</taxon>
        <taxon>Neocallimastigomycetes</taxon>
        <taxon>Neocallimastigales</taxon>
        <taxon>Neocallimastigaceae</taxon>
        <taxon>Neocallimastix</taxon>
    </lineage>
</organism>
<protein>
    <submittedName>
        <fullName evidence="2">Uncharacterized protein</fullName>
    </submittedName>
</protein>
<gene>
    <name evidence="2" type="ORF">LY90DRAFT_676011</name>
</gene>